<evidence type="ECO:0000256" key="2">
    <source>
        <dbReference type="ARBA" id="ARBA00022777"/>
    </source>
</evidence>
<keyword evidence="2 4" id="KW-0418">Kinase</keyword>
<dbReference type="PANTHER" id="PTHR42774:SF3">
    <property type="entry name" value="KETOHEXOKINASE"/>
    <property type="match status" value="1"/>
</dbReference>
<reference evidence="5" key="1">
    <citation type="journal article" date="2019" name="Int. J. Syst. Evol. Microbiol.">
        <title>The Global Catalogue of Microorganisms (GCM) 10K type strain sequencing project: providing services to taxonomists for standard genome sequencing and annotation.</title>
        <authorList>
            <consortium name="The Broad Institute Genomics Platform"/>
            <consortium name="The Broad Institute Genome Sequencing Center for Infectious Disease"/>
            <person name="Wu L."/>
            <person name="Ma J."/>
        </authorList>
    </citation>
    <scope>NUCLEOTIDE SEQUENCE [LARGE SCALE GENOMIC DNA]</scope>
    <source>
        <strain evidence="5">CCUG 56698</strain>
    </source>
</reference>
<evidence type="ECO:0000313" key="4">
    <source>
        <dbReference type="EMBL" id="MFC7581682.1"/>
    </source>
</evidence>
<dbReference type="Gene3D" id="3.40.1190.20">
    <property type="match status" value="1"/>
</dbReference>
<accession>A0ABW2SNG4</accession>
<evidence type="ECO:0000259" key="3">
    <source>
        <dbReference type="Pfam" id="PF00294"/>
    </source>
</evidence>
<gene>
    <name evidence="4" type="ORF">ACFQWG_10800</name>
</gene>
<name>A0ABW2SNG4_9ACTO</name>
<dbReference type="EMBL" id="JBHTEF010000001">
    <property type="protein sequence ID" value="MFC7581682.1"/>
    <property type="molecule type" value="Genomic_DNA"/>
</dbReference>
<sequence>MHAVFAGLTTRDEIHLLDHVPDPRTKATSVAHLSAAGGPATNAAVAFAALSRASGGIDEGAPASVSLLTALGASPVAGALSGELTGLGVDVMDAAQRSGGAGSEPALSSIIEHPAGRMVASTNRSVPTDPALARQELVRDREAHGLPDVVLVDGHHPELADLALRLGTRGAPGTDPDPFAELEDRPSHLRLLDGGSWKPAFVPLLGLIDVAVVSADFHPPLPGDAPGAVADFLRGFGIARIVRTDGANPVRWWWDGASGQTPVPAVDDRPAVSTMGAGDVFHGALAWALARAHAAGGEAPADPDALLAFAGSVAALSTRSFGTRAWTAEGALVDLAAS</sequence>
<organism evidence="4 5">
    <name type="scientific">Schaalia naturae</name>
    <dbReference type="NCBI Taxonomy" id="635203"/>
    <lineage>
        <taxon>Bacteria</taxon>
        <taxon>Bacillati</taxon>
        <taxon>Actinomycetota</taxon>
        <taxon>Actinomycetes</taxon>
        <taxon>Actinomycetales</taxon>
        <taxon>Actinomycetaceae</taxon>
        <taxon>Schaalia</taxon>
    </lineage>
</organism>
<dbReference type="InterPro" id="IPR011611">
    <property type="entry name" value="PfkB_dom"/>
</dbReference>
<dbReference type="SUPFAM" id="SSF53613">
    <property type="entry name" value="Ribokinase-like"/>
    <property type="match status" value="1"/>
</dbReference>
<dbReference type="RefSeq" id="WP_380975187.1">
    <property type="nucleotide sequence ID" value="NZ_JBHTEF010000001.1"/>
</dbReference>
<dbReference type="GO" id="GO:0016301">
    <property type="term" value="F:kinase activity"/>
    <property type="evidence" value="ECO:0007669"/>
    <property type="project" value="UniProtKB-KW"/>
</dbReference>
<protein>
    <submittedName>
        <fullName evidence="4">PfkB family carbohydrate kinase</fullName>
    </submittedName>
</protein>
<dbReference type="InterPro" id="IPR052562">
    <property type="entry name" value="Ketohexokinase-related"/>
</dbReference>
<comment type="caution">
    <text evidence="4">The sequence shown here is derived from an EMBL/GenBank/DDBJ whole genome shotgun (WGS) entry which is preliminary data.</text>
</comment>
<evidence type="ECO:0000313" key="5">
    <source>
        <dbReference type="Proteomes" id="UP001596527"/>
    </source>
</evidence>
<keyword evidence="5" id="KW-1185">Reference proteome</keyword>
<dbReference type="PROSITE" id="PS00584">
    <property type="entry name" value="PFKB_KINASES_2"/>
    <property type="match status" value="1"/>
</dbReference>
<evidence type="ECO:0000256" key="1">
    <source>
        <dbReference type="ARBA" id="ARBA00022679"/>
    </source>
</evidence>
<keyword evidence="1" id="KW-0808">Transferase</keyword>
<feature type="domain" description="Carbohydrate kinase PfkB" evidence="3">
    <location>
        <begin position="236"/>
        <end position="325"/>
    </location>
</feature>
<dbReference type="PANTHER" id="PTHR42774">
    <property type="entry name" value="PHOSPHOTRANSFERASE SYSTEM TRANSPORT PROTEIN"/>
    <property type="match status" value="1"/>
</dbReference>
<dbReference type="Proteomes" id="UP001596527">
    <property type="component" value="Unassembled WGS sequence"/>
</dbReference>
<proteinExistence type="predicted"/>
<dbReference type="InterPro" id="IPR029056">
    <property type="entry name" value="Ribokinase-like"/>
</dbReference>
<dbReference type="InterPro" id="IPR002173">
    <property type="entry name" value="Carboh/pur_kinase_PfkB_CS"/>
</dbReference>
<dbReference type="Pfam" id="PF00294">
    <property type="entry name" value="PfkB"/>
    <property type="match status" value="1"/>
</dbReference>